<keyword evidence="5" id="KW-1185">Reference proteome</keyword>
<dbReference type="EMBL" id="FQWD01000007">
    <property type="protein sequence ID" value="SHH21103.1"/>
    <property type="molecule type" value="Genomic_DNA"/>
</dbReference>
<dbReference type="Proteomes" id="UP000184520">
    <property type="component" value="Unassembled WGS sequence"/>
</dbReference>
<reference evidence="5" key="1">
    <citation type="submission" date="2016-11" db="EMBL/GenBank/DDBJ databases">
        <authorList>
            <person name="Varghese N."/>
            <person name="Submissions S."/>
        </authorList>
    </citation>
    <scope>NUCLEOTIDE SEQUENCE [LARGE SCALE GENOMIC DNA]</scope>
    <source>
        <strain evidence="5">CGMCC 1.8995</strain>
    </source>
</reference>
<dbReference type="InterPro" id="IPR032807">
    <property type="entry name" value="GNVR"/>
</dbReference>
<dbReference type="OrthoDB" id="9775724at2"/>
<evidence type="ECO:0000259" key="3">
    <source>
        <dbReference type="Pfam" id="PF13807"/>
    </source>
</evidence>
<keyword evidence="2" id="KW-0472">Membrane</keyword>
<dbReference type="InterPro" id="IPR050445">
    <property type="entry name" value="Bact_polysacc_biosynth/exp"/>
</dbReference>
<keyword evidence="1" id="KW-0175">Coiled coil</keyword>
<name>A0A1M5R5L9_9ALTE</name>
<gene>
    <name evidence="4" type="ORF">SAMN05216361_4035</name>
</gene>
<dbReference type="Pfam" id="PF13807">
    <property type="entry name" value="GNVR"/>
    <property type="match status" value="1"/>
</dbReference>
<feature type="coiled-coil region" evidence="1">
    <location>
        <begin position="272"/>
        <end position="330"/>
    </location>
</feature>
<protein>
    <submittedName>
        <fullName evidence="4">Uncharacterized protein involved in exopolysaccharide biosynthesis</fullName>
    </submittedName>
</protein>
<dbReference type="PANTHER" id="PTHR32309">
    <property type="entry name" value="TYROSINE-PROTEIN KINASE"/>
    <property type="match status" value="1"/>
</dbReference>
<dbReference type="RefSeq" id="WP_073324982.1">
    <property type="nucleotide sequence ID" value="NZ_FQWD01000007.1"/>
</dbReference>
<evidence type="ECO:0000256" key="1">
    <source>
        <dbReference type="SAM" id="Coils"/>
    </source>
</evidence>
<keyword evidence="2" id="KW-0812">Transmembrane</keyword>
<evidence type="ECO:0000313" key="4">
    <source>
        <dbReference type="EMBL" id="SHH21103.1"/>
    </source>
</evidence>
<feature type="transmembrane region" description="Helical" evidence="2">
    <location>
        <begin position="473"/>
        <end position="498"/>
    </location>
</feature>
<evidence type="ECO:0000313" key="5">
    <source>
        <dbReference type="Proteomes" id="UP000184520"/>
    </source>
</evidence>
<dbReference type="AlphaFoldDB" id="A0A1M5R5L9"/>
<dbReference type="PANTHER" id="PTHR32309:SF31">
    <property type="entry name" value="CAPSULAR EXOPOLYSACCHARIDE FAMILY"/>
    <property type="match status" value="1"/>
</dbReference>
<keyword evidence="2" id="KW-1133">Transmembrane helix</keyword>
<evidence type="ECO:0000256" key="2">
    <source>
        <dbReference type="SAM" id="Phobius"/>
    </source>
</evidence>
<accession>A0A1M5R5L9</accession>
<feature type="transmembrane region" description="Helical" evidence="2">
    <location>
        <begin position="29"/>
        <end position="52"/>
    </location>
</feature>
<proteinExistence type="predicted"/>
<organism evidence="4 5">
    <name type="scientific">Marisediminitalea aggregata</name>
    <dbReference type="NCBI Taxonomy" id="634436"/>
    <lineage>
        <taxon>Bacteria</taxon>
        <taxon>Pseudomonadati</taxon>
        <taxon>Pseudomonadota</taxon>
        <taxon>Gammaproteobacteria</taxon>
        <taxon>Alteromonadales</taxon>
        <taxon>Alteromonadaceae</taxon>
        <taxon>Marisediminitalea</taxon>
    </lineage>
</organism>
<feature type="domain" description="Tyrosine-protein kinase G-rich" evidence="3">
    <location>
        <begin position="414"/>
        <end position="491"/>
    </location>
</feature>
<sequence length="532" mass="61403">MFEKEAIPHVPEADSFDVKASLNNIKSSVIGHLWVVLVVFVLTVSAVTMYIVTWPPVFEASVVISADSEEDLTRNAFYQQWNIFRREATGDEAILMTSDPILRIVIEEMDLKYEDVYHPFMSYVVYLWGESWLGKNYRALKYKIFPPPPLPPGITEDMLEKFKVLKDFRESVILQPIGENNIALLIVRGPSPRVADIANKLIEVYLDERRKRYVNEARTASIALQNETEKAYAKLVTVEQELQQFYADNSLYLTFEKDRVEMTQWLDLQAEIRDLQAHEAQLLRTLTALKKQLEEEGQTLIKGQIYQDDLLELRDKLTQLQISLRIARQTFQENSPEVLEYKRQIEAIEEILQEKGTQLQGQTNKTRNEFYETIRLKIGQIESDLAGVRAGMETKQATVKRLQPIMQELPSKMQKAYQLQREQMVLEGQYKALNEKLVQATVSMTTAQSAPSAIRIVDQAYAPDKPAWPNTKLMLLVAMFFGVVLGVICALGLDLIFVRVNRYKLYNHKQYQLFAVLENDEAFVDNVYQLKK</sequence>
<dbReference type="STRING" id="634436.SAMN05216361_4035"/>